<dbReference type="InterPro" id="IPR002589">
    <property type="entry name" value="Macro_dom"/>
</dbReference>
<dbReference type="SUPFAM" id="SSF52949">
    <property type="entry name" value="Macro domain-like"/>
    <property type="match status" value="1"/>
</dbReference>
<dbReference type="PANTHER" id="PTHR12521:SF0">
    <property type="entry name" value="ADP-RIBOSE GLYCOHYDROLASE OARD1"/>
    <property type="match status" value="1"/>
</dbReference>
<dbReference type="AlphaFoldDB" id="A0A5C4J6J2"/>
<feature type="compositionally biased region" description="Low complexity" evidence="2">
    <location>
        <begin position="136"/>
        <end position="152"/>
    </location>
</feature>
<comment type="catalytic activity">
    <reaction evidence="1">
        <text>an N-(ADP-alpha-D-ribosyl)-thymidine in DNA + H2O = a thymidine in DNA + ADP-D-ribose</text>
        <dbReference type="Rhea" id="RHEA:71655"/>
        <dbReference type="Rhea" id="RHEA-COMP:13556"/>
        <dbReference type="Rhea" id="RHEA-COMP:18051"/>
        <dbReference type="ChEBI" id="CHEBI:15377"/>
        <dbReference type="ChEBI" id="CHEBI:57967"/>
        <dbReference type="ChEBI" id="CHEBI:137386"/>
        <dbReference type="ChEBI" id="CHEBI:191199"/>
    </reaction>
    <physiologicalReaction direction="left-to-right" evidence="1">
        <dbReference type="Rhea" id="RHEA:71656"/>
    </physiologicalReaction>
</comment>
<dbReference type="EMBL" id="VCKW01000209">
    <property type="protein sequence ID" value="TMQ91462.1"/>
    <property type="molecule type" value="Genomic_DNA"/>
</dbReference>
<name>A0A5C4J6J2_9ACTN</name>
<evidence type="ECO:0000256" key="2">
    <source>
        <dbReference type="SAM" id="MobiDB-lite"/>
    </source>
</evidence>
<dbReference type="GO" id="GO:0140291">
    <property type="term" value="P:peptidyl-glutamate ADP-deribosylation"/>
    <property type="evidence" value="ECO:0007669"/>
    <property type="project" value="TreeGrafter"/>
</dbReference>
<dbReference type="PANTHER" id="PTHR12521">
    <property type="entry name" value="PROTEIN C6ORF130"/>
    <property type="match status" value="1"/>
</dbReference>
<dbReference type="Gene3D" id="3.40.220.10">
    <property type="entry name" value="Leucine Aminopeptidase, subunit E, domain 1"/>
    <property type="match status" value="1"/>
</dbReference>
<gene>
    <name evidence="4" type="ORF">ETD83_30770</name>
</gene>
<dbReference type="Pfam" id="PF01661">
    <property type="entry name" value="Macro"/>
    <property type="match status" value="1"/>
</dbReference>
<evidence type="ECO:0000313" key="4">
    <source>
        <dbReference type="EMBL" id="TMQ91462.1"/>
    </source>
</evidence>
<accession>A0A5C4J6J2</accession>
<dbReference type="OrthoDB" id="9780211at2"/>
<sequence length="159" mass="17356">MGKGLALQFKRAFPAAFTAYATACADGRVRPGEVLPVPIDDGRWILHFPTKRHWRSRSRLDDIEAGLDDLVRVLADLKIVSVAVPPLGCGHGGLDWGVVHPLITAALGSSDVDMDVDVDVRLRVSRAVRRLECRGRPAASARPPGRARFPGRPQAPWPR</sequence>
<organism evidence="4 5">
    <name type="scientific">Actinomadura soli</name>
    <dbReference type="NCBI Taxonomy" id="2508997"/>
    <lineage>
        <taxon>Bacteria</taxon>
        <taxon>Bacillati</taxon>
        <taxon>Actinomycetota</taxon>
        <taxon>Actinomycetes</taxon>
        <taxon>Streptosporangiales</taxon>
        <taxon>Thermomonosporaceae</taxon>
        <taxon>Actinomadura</taxon>
    </lineage>
</organism>
<dbReference type="InterPro" id="IPR043472">
    <property type="entry name" value="Macro_dom-like"/>
</dbReference>
<reference evidence="4 5" key="1">
    <citation type="submission" date="2019-05" db="EMBL/GenBank/DDBJ databases">
        <title>Draft genome sequence of Actinomadura sp. 14C53.</title>
        <authorList>
            <person name="Saricaoglu S."/>
            <person name="Isik K."/>
        </authorList>
    </citation>
    <scope>NUCLEOTIDE SEQUENCE [LARGE SCALE GENOMIC DNA]</scope>
    <source>
        <strain evidence="4 5">14C53</strain>
    </source>
</reference>
<feature type="region of interest" description="Disordered" evidence="2">
    <location>
        <begin position="135"/>
        <end position="159"/>
    </location>
</feature>
<dbReference type="Proteomes" id="UP000309174">
    <property type="component" value="Unassembled WGS sequence"/>
</dbReference>
<comment type="caution">
    <text evidence="4">The sequence shown here is derived from an EMBL/GenBank/DDBJ whole genome shotgun (WGS) entry which is preliminary data.</text>
</comment>
<keyword evidence="5" id="KW-1185">Reference proteome</keyword>
<feature type="domain" description="Macro" evidence="3">
    <location>
        <begin position="1"/>
        <end position="159"/>
    </location>
</feature>
<dbReference type="PROSITE" id="PS51154">
    <property type="entry name" value="MACRO"/>
    <property type="match status" value="1"/>
</dbReference>
<evidence type="ECO:0000256" key="1">
    <source>
        <dbReference type="ARBA" id="ARBA00035885"/>
    </source>
</evidence>
<evidence type="ECO:0000313" key="5">
    <source>
        <dbReference type="Proteomes" id="UP000309174"/>
    </source>
</evidence>
<protein>
    <submittedName>
        <fullName evidence="4">Macro domain-containing protein</fullName>
    </submittedName>
</protein>
<evidence type="ECO:0000259" key="3">
    <source>
        <dbReference type="PROSITE" id="PS51154"/>
    </source>
</evidence>
<dbReference type="InterPro" id="IPR050892">
    <property type="entry name" value="ADP-ribose_metab_enzymes"/>
</dbReference>
<proteinExistence type="predicted"/>